<gene>
    <name evidence="1" type="ORF">EVAR_80327_1</name>
</gene>
<organism evidence="1 2">
    <name type="scientific">Eumeta variegata</name>
    <name type="common">Bagworm moth</name>
    <name type="synonym">Eumeta japonica</name>
    <dbReference type="NCBI Taxonomy" id="151549"/>
    <lineage>
        <taxon>Eukaryota</taxon>
        <taxon>Metazoa</taxon>
        <taxon>Ecdysozoa</taxon>
        <taxon>Arthropoda</taxon>
        <taxon>Hexapoda</taxon>
        <taxon>Insecta</taxon>
        <taxon>Pterygota</taxon>
        <taxon>Neoptera</taxon>
        <taxon>Endopterygota</taxon>
        <taxon>Lepidoptera</taxon>
        <taxon>Glossata</taxon>
        <taxon>Ditrysia</taxon>
        <taxon>Tineoidea</taxon>
        <taxon>Psychidae</taxon>
        <taxon>Oiketicinae</taxon>
        <taxon>Eumeta</taxon>
    </lineage>
</organism>
<keyword evidence="2" id="KW-1185">Reference proteome</keyword>
<sequence>MDACKEETNDHDFLDKVYVRKYIGGYVHQTETLGRRANRTMQNKRERCGLKEDVVTGVEGGALRWFGHPER</sequence>
<comment type="caution">
    <text evidence="1">The sequence shown here is derived from an EMBL/GenBank/DDBJ whole genome shotgun (WGS) entry which is preliminary data.</text>
</comment>
<accession>A0A4C1WYD5</accession>
<protein>
    <submittedName>
        <fullName evidence="1">Uncharacterized protein</fullName>
    </submittedName>
</protein>
<dbReference type="AlphaFoldDB" id="A0A4C1WYD5"/>
<dbReference type="OrthoDB" id="6740956at2759"/>
<evidence type="ECO:0000313" key="2">
    <source>
        <dbReference type="Proteomes" id="UP000299102"/>
    </source>
</evidence>
<dbReference type="Proteomes" id="UP000299102">
    <property type="component" value="Unassembled WGS sequence"/>
</dbReference>
<reference evidence="1 2" key="1">
    <citation type="journal article" date="2019" name="Commun. Biol.">
        <title>The bagworm genome reveals a unique fibroin gene that provides high tensile strength.</title>
        <authorList>
            <person name="Kono N."/>
            <person name="Nakamura H."/>
            <person name="Ohtoshi R."/>
            <person name="Tomita M."/>
            <person name="Numata K."/>
            <person name="Arakawa K."/>
        </authorList>
    </citation>
    <scope>NUCLEOTIDE SEQUENCE [LARGE SCALE GENOMIC DNA]</scope>
</reference>
<name>A0A4C1WYD5_EUMVA</name>
<evidence type="ECO:0000313" key="1">
    <source>
        <dbReference type="EMBL" id="GBP56566.1"/>
    </source>
</evidence>
<dbReference type="EMBL" id="BGZK01000696">
    <property type="protein sequence ID" value="GBP56566.1"/>
    <property type="molecule type" value="Genomic_DNA"/>
</dbReference>
<proteinExistence type="predicted"/>